<feature type="domain" description="VOC" evidence="13">
    <location>
        <begin position="179"/>
        <end position="330"/>
    </location>
</feature>
<dbReference type="OMA" id="AYHAGNT"/>
<evidence type="ECO:0000256" key="2">
    <source>
        <dbReference type="ARBA" id="ARBA00010363"/>
    </source>
</evidence>
<name>A0A0V0QJG6_PSEPJ</name>
<feature type="binding site" evidence="12">
    <location>
        <position position="164"/>
    </location>
    <ligand>
        <name>Zn(2+)</name>
        <dbReference type="ChEBI" id="CHEBI:29105"/>
        <note>ligand shared between dimeric partners</note>
    </ligand>
</feature>
<evidence type="ECO:0000256" key="4">
    <source>
        <dbReference type="ARBA" id="ARBA00022723"/>
    </source>
</evidence>
<feature type="domain" description="VOC" evidence="13">
    <location>
        <begin position="12"/>
        <end position="168"/>
    </location>
</feature>
<dbReference type="Proteomes" id="UP000054937">
    <property type="component" value="Unassembled WGS sequence"/>
</dbReference>
<evidence type="ECO:0000256" key="5">
    <source>
        <dbReference type="ARBA" id="ARBA00022833"/>
    </source>
</evidence>
<evidence type="ECO:0000256" key="6">
    <source>
        <dbReference type="ARBA" id="ARBA00023239"/>
    </source>
</evidence>
<dbReference type="EMBL" id="LDAU01000155">
    <property type="protein sequence ID" value="KRX02483.1"/>
    <property type="molecule type" value="Genomic_DNA"/>
</dbReference>
<dbReference type="GO" id="GO:0046872">
    <property type="term" value="F:metal ion binding"/>
    <property type="evidence" value="ECO:0007669"/>
    <property type="project" value="UniProtKB-KW"/>
</dbReference>
<dbReference type="PANTHER" id="PTHR10374">
    <property type="entry name" value="LACTOYLGLUTATHIONE LYASE GLYOXALASE I"/>
    <property type="match status" value="1"/>
</dbReference>
<evidence type="ECO:0000256" key="10">
    <source>
        <dbReference type="ARBA" id="ARBA00033298"/>
    </source>
</evidence>
<evidence type="ECO:0000256" key="3">
    <source>
        <dbReference type="ARBA" id="ARBA00012081"/>
    </source>
</evidence>
<dbReference type="PANTHER" id="PTHR10374:SF30">
    <property type="entry name" value="LACTOYLGLUTATHIONE LYASE"/>
    <property type="match status" value="1"/>
</dbReference>
<dbReference type="InterPro" id="IPR037523">
    <property type="entry name" value="VOC_core"/>
</dbReference>
<dbReference type="EC" id="4.4.1.5" evidence="3"/>
<evidence type="ECO:0000313" key="14">
    <source>
        <dbReference type="EMBL" id="KRX02483.1"/>
    </source>
</evidence>
<keyword evidence="4 12" id="KW-0479">Metal-binding</keyword>
<dbReference type="InterPro" id="IPR004360">
    <property type="entry name" value="Glyas_Fos-R_dOase_dom"/>
</dbReference>
<keyword evidence="15" id="KW-1185">Reference proteome</keyword>
<dbReference type="FunCoup" id="A0A0V0QJG6">
    <property type="interactions" value="12"/>
</dbReference>
<dbReference type="InterPro" id="IPR004361">
    <property type="entry name" value="Glyoxalase_1"/>
</dbReference>
<comment type="similarity">
    <text evidence="2">Belongs to the glyoxalase I family.</text>
</comment>
<protein>
    <recommendedName>
        <fullName evidence="3">lactoylglutathione lyase</fullName>
        <ecNumber evidence="3">4.4.1.5</ecNumber>
    </recommendedName>
    <alternativeName>
        <fullName evidence="8">Aldoketomutase</fullName>
    </alternativeName>
    <alternativeName>
        <fullName evidence="7">Ketone-aldehyde mutase</fullName>
    </alternativeName>
    <alternativeName>
        <fullName evidence="9">Methylglyoxalase</fullName>
    </alternativeName>
    <alternativeName>
        <fullName evidence="10">S-D-lactoylglutathione methylglyoxal lyase</fullName>
    </alternativeName>
</protein>
<dbReference type="PROSITE" id="PS51819">
    <property type="entry name" value="VOC"/>
    <property type="match status" value="2"/>
</dbReference>
<comment type="caution">
    <text evidence="14">The sequence shown here is derived from an EMBL/GenBank/DDBJ whole genome shotgun (WGS) entry which is preliminary data.</text>
</comment>
<reference evidence="14 15" key="1">
    <citation type="journal article" date="2015" name="Sci. Rep.">
        <title>Genome of the facultative scuticociliatosis pathogen Pseudocohnilembus persalinus provides insight into its virulence through horizontal gene transfer.</title>
        <authorList>
            <person name="Xiong J."/>
            <person name="Wang G."/>
            <person name="Cheng J."/>
            <person name="Tian M."/>
            <person name="Pan X."/>
            <person name="Warren A."/>
            <person name="Jiang C."/>
            <person name="Yuan D."/>
            <person name="Miao W."/>
        </authorList>
    </citation>
    <scope>NUCLEOTIDE SEQUENCE [LARGE SCALE GENOMIC DNA]</scope>
    <source>
        <strain evidence="14">36N120E</strain>
    </source>
</reference>
<evidence type="ECO:0000256" key="1">
    <source>
        <dbReference type="ARBA" id="ARBA00005008"/>
    </source>
</evidence>
<dbReference type="Gene3D" id="3.10.180.10">
    <property type="entry name" value="2,3-Dihydroxybiphenyl 1,2-Dioxygenase, domain 1"/>
    <property type="match status" value="2"/>
</dbReference>
<accession>A0A0V0QJG6</accession>
<feature type="binding site" evidence="12">
    <location>
        <position position="118"/>
    </location>
    <ligand>
        <name>Zn(2+)</name>
        <dbReference type="ChEBI" id="CHEBI:29105"/>
        <note>ligand shared between dimeric partners</note>
    </ligand>
</feature>
<keyword evidence="5 12" id="KW-0862">Zinc</keyword>
<dbReference type="SUPFAM" id="SSF54593">
    <property type="entry name" value="Glyoxalase/Bleomycin resistance protein/Dihydroxybiphenyl dioxygenase"/>
    <property type="match status" value="2"/>
</dbReference>
<dbReference type="InParanoid" id="A0A0V0QJG6"/>
<evidence type="ECO:0000256" key="7">
    <source>
        <dbReference type="ARBA" id="ARBA00030291"/>
    </source>
</evidence>
<keyword evidence="6" id="KW-0456">Lyase</keyword>
<organism evidence="14 15">
    <name type="scientific">Pseudocohnilembus persalinus</name>
    <name type="common">Ciliate</name>
    <dbReference type="NCBI Taxonomy" id="266149"/>
    <lineage>
        <taxon>Eukaryota</taxon>
        <taxon>Sar</taxon>
        <taxon>Alveolata</taxon>
        <taxon>Ciliophora</taxon>
        <taxon>Intramacronucleata</taxon>
        <taxon>Oligohymenophorea</taxon>
        <taxon>Scuticociliatia</taxon>
        <taxon>Philasterida</taxon>
        <taxon>Pseudocohnilembidae</taxon>
        <taxon>Pseudocohnilembus</taxon>
    </lineage>
</organism>
<evidence type="ECO:0000313" key="15">
    <source>
        <dbReference type="Proteomes" id="UP000054937"/>
    </source>
</evidence>
<feature type="binding site" evidence="12">
    <location>
        <position position="15"/>
    </location>
    <ligand>
        <name>Zn(2+)</name>
        <dbReference type="ChEBI" id="CHEBI:29105"/>
        <note>ligand shared between dimeric partners</note>
    </ligand>
</feature>
<dbReference type="PROSITE" id="PS00935">
    <property type="entry name" value="GLYOXALASE_I_2"/>
    <property type="match status" value="1"/>
</dbReference>
<dbReference type="GO" id="GO:0004462">
    <property type="term" value="F:lactoylglutathione lyase activity"/>
    <property type="evidence" value="ECO:0007669"/>
    <property type="project" value="UniProtKB-EC"/>
</dbReference>
<dbReference type="Pfam" id="PF00903">
    <property type="entry name" value="Glyoxalase"/>
    <property type="match status" value="2"/>
</dbReference>
<dbReference type="AlphaFoldDB" id="A0A0V0QJG6"/>
<comment type="pathway">
    <text evidence="1">Secondary metabolite metabolism; methylglyoxal degradation; (R)-lactate from methylglyoxal: step 1/2.</text>
</comment>
<evidence type="ECO:0000256" key="9">
    <source>
        <dbReference type="ARBA" id="ARBA00032460"/>
    </source>
</evidence>
<dbReference type="CDD" id="cd07233">
    <property type="entry name" value="GlxI_Zn"/>
    <property type="match status" value="2"/>
</dbReference>
<sequence length="334" mass="38622">MQNITKRAGRFTWHQTKLRVKDYKKTIKFYEDHFQMSLINKYDFPDDRMSLFYMASILPENKKNLPEPGSKEASDFLWNYKGTLLNFTYNYGTDKDPDFSYHTGNSQIDDKTKDGFGHIAFHVDDVYKFCENLQKAGVEFQKTPDGGKMKGIAFAKDPDGYWIEIIKRPENTNLEGQITLGQTMLRIKDPKKSLKFYEDYMQMTPICIKHHEDFSLYFLATLPEDGSIKPPQDLTSKEASDLSKSMEIPVLELTHNHGTEKMEDFKYLNGNTHERIGFGHIGYLVDDVNKACDLLEKEGIEFYKKPNEGKIKGLGFAKDPDGYYIEIVTRGQSI</sequence>
<proteinExistence type="inferred from homology"/>
<evidence type="ECO:0000259" key="13">
    <source>
        <dbReference type="PROSITE" id="PS51819"/>
    </source>
</evidence>
<dbReference type="UniPathway" id="UPA00619">
    <property type="reaction ID" value="UER00675"/>
</dbReference>
<feature type="active site" description="Proton donor/acceptor" evidence="11">
    <location>
        <position position="164"/>
    </location>
</feature>
<gene>
    <name evidence="14" type="ORF">PPERSA_10100</name>
</gene>
<dbReference type="NCBIfam" id="TIGR00068">
    <property type="entry name" value="glyox_I"/>
    <property type="match status" value="2"/>
</dbReference>
<evidence type="ECO:0000256" key="11">
    <source>
        <dbReference type="PIRSR" id="PIRSR604361-1"/>
    </source>
</evidence>
<dbReference type="InterPro" id="IPR029068">
    <property type="entry name" value="Glyas_Bleomycin-R_OHBP_Dase"/>
</dbReference>
<dbReference type="InterPro" id="IPR018146">
    <property type="entry name" value="Glyoxalase_1_CS"/>
</dbReference>
<dbReference type="OrthoDB" id="16820at2759"/>
<evidence type="ECO:0000256" key="12">
    <source>
        <dbReference type="PIRSR" id="PIRSR604361-3"/>
    </source>
</evidence>
<comment type="cofactor">
    <cofactor evidence="12">
        <name>Zn(2+)</name>
        <dbReference type="ChEBI" id="CHEBI:29105"/>
    </cofactor>
    <text evidence="12">Binds 1 zinc ion per subunit. In the homodimer, two zinc ions are bound between subunits.</text>
</comment>
<evidence type="ECO:0000256" key="8">
    <source>
        <dbReference type="ARBA" id="ARBA00030892"/>
    </source>
</evidence>